<dbReference type="PANTHER" id="PTHR35038:SF8">
    <property type="entry name" value="C-TYPE POLYHEME CYTOCHROME OMCC"/>
    <property type="match status" value="1"/>
</dbReference>
<gene>
    <name evidence="3" type="ORF">D3H65_26675</name>
</gene>
<dbReference type="SUPFAM" id="SSF48695">
    <property type="entry name" value="Multiheme cytochromes"/>
    <property type="match status" value="1"/>
</dbReference>
<dbReference type="Pfam" id="PF13435">
    <property type="entry name" value="Cytochrome_C554"/>
    <property type="match status" value="1"/>
</dbReference>
<protein>
    <recommendedName>
        <fullName evidence="2">Cytochrome c-552/4 domain-containing protein</fullName>
    </recommendedName>
</protein>
<dbReference type="InterPro" id="IPR051829">
    <property type="entry name" value="Multiheme_Cytochr_ET"/>
</dbReference>
<evidence type="ECO:0000256" key="1">
    <source>
        <dbReference type="ARBA" id="ARBA00022729"/>
    </source>
</evidence>
<organism evidence="3 4">
    <name type="scientific">Paraflavitalea soli</name>
    <dbReference type="NCBI Taxonomy" id="2315862"/>
    <lineage>
        <taxon>Bacteria</taxon>
        <taxon>Pseudomonadati</taxon>
        <taxon>Bacteroidota</taxon>
        <taxon>Chitinophagia</taxon>
        <taxon>Chitinophagales</taxon>
        <taxon>Chitinophagaceae</taxon>
        <taxon>Paraflavitalea</taxon>
    </lineage>
</organism>
<dbReference type="EMBL" id="CP032157">
    <property type="protein sequence ID" value="AXY77346.1"/>
    <property type="molecule type" value="Genomic_DNA"/>
</dbReference>
<sequence>MNKRLLYVLCPIVLCIAIFSQCVDHEPDGRDIRGEKFAGAATCAGCHKNIYNAYLSTAHATTSRPASASSVKGSFAAPGNIFHYTGNTRVIMEERGHELFQTGYLNGALQGSYPFDIAIGSGRKAQTYLYWAGGKYFQLPVSYFVPAHSWANSPGFPATHPKFDRVIPSTCFGCHSSMVDVKEVKQQGITAVEEFEENKIVYGIDCERCHGPAADHVTFHTAHPQEKKAMHITTISSLENQPKLDMCGICHSGLKTAQKAAFEFKPGDALSDYFYPDFTRATKATEIDVHGNQYQLFTASACFRKSKGMNCSSCHNVHATERSLPVLSKQCMNCHTEAGHNFCTQQGLPVATLLQNCIDCHMPAQPSSKIALLTNGQASPTPDSIRTHLITIYPDETARVMALLKKDSTERHP</sequence>
<evidence type="ECO:0000313" key="4">
    <source>
        <dbReference type="Proteomes" id="UP000263900"/>
    </source>
</evidence>
<keyword evidence="1" id="KW-0732">Signal</keyword>
<evidence type="ECO:0000259" key="2">
    <source>
        <dbReference type="Pfam" id="PF13435"/>
    </source>
</evidence>
<dbReference type="RefSeq" id="WP_119053222.1">
    <property type="nucleotide sequence ID" value="NZ_CP032157.1"/>
</dbReference>
<reference evidence="3 4" key="1">
    <citation type="submission" date="2018-09" db="EMBL/GenBank/DDBJ databases">
        <title>Genome sequencing of strain 6GH32-13.</title>
        <authorList>
            <person name="Weon H.-Y."/>
            <person name="Heo J."/>
            <person name="Kwon S.-W."/>
        </authorList>
    </citation>
    <scope>NUCLEOTIDE SEQUENCE [LARGE SCALE GENOMIC DNA]</scope>
    <source>
        <strain evidence="3 4">5GH32-13</strain>
    </source>
</reference>
<dbReference type="InterPro" id="IPR036280">
    <property type="entry name" value="Multihaem_cyt_sf"/>
</dbReference>
<name>A0A3B7MWH5_9BACT</name>
<dbReference type="OrthoDB" id="9814800at2"/>
<dbReference type="AlphaFoldDB" id="A0A3B7MWH5"/>
<dbReference type="InterPro" id="IPR023155">
    <property type="entry name" value="Cyt_c-552/4"/>
</dbReference>
<evidence type="ECO:0000313" key="3">
    <source>
        <dbReference type="EMBL" id="AXY77346.1"/>
    </source>
</evidence>
<feature type="domain" description="Cytochrome c-552/4" evidence="2">
    <location>
        <begin position="168"/>
        <end position="211"/>
    </location>
</feature>
<dbReference type="PANTHER" id="PTHR35038">
    <property type="entry name" value="DISSIMILATORY SULFITE REDUCTASE SIRA"/>
    <property type="match status" value="1"/>
</dbReference>
<keyword evidence="4" id="KW-1185">Reference proteome</keyword>
<accession>A0A3B7MWH5</accession>
<dbReference type="Gene3D" id="1.10.1130.10">
    <property type="entry name" value="Flavocytochrome C3, Chain A"/>
    <property type="match status" value="1"/>
</dbReference>
<proteinExistence type="predicted"/>
<dbReference type="KEGG" id="pseg:D3H65_26675"/>
<dbReference type="Proteomes" id="UP000263900">
    <property type="component" value="Chromosome"/>
</dbReference>